<proteinExistence type="predicted"/>
<dbReference type="Proteomes" id="UP000248079">
    <property type="component" value="Unassembled WGS sequence"/>
</dbReference>
<reference evidence="2 3" key="1">
    <citation type="submission" date="2018-05" db="EMBL/GenBank/DDBJ databases">
        <title>Marinifilum breve JC075T sp. nov., a marine bacterium isolated from Yongle Blue Hole in the South China Sea.</title>
        <authorList>
            <person name="Fu T."/>
        </authorList>
    </citation>
    <scope>NUCLEOTIDE SEQUENCE [LARGE SCALE GENOMIC DNA]</scope>
    <source>
        <strain evidence="2 3">JC075</strain>
    </source>
</reference>
<dbReference type="Gene3D" id="3.30.70.1290">
    <property type="entry name" value="Transposase IS200-like"/>
    <property type="match status" value="1"/>
</dbReference>
<dbReference type="InterPro" id="IPR002686">
    <property type="entry name" value="Transposase_17"/>
</dbReference>
<keyword evidence="3" id="KW-1185">Reference proteome</keyword>
<sequence length="158" mass="18892">MANTYTQCYFHLVFAVTNRDALIQKKWKGQLEKYITGIIQDEGHKLLAINAMPDHIHIFIGYNLNQLIPNLVEQIKTSSNKWIKDSRLSKFQFSWQKVYGCFTHSNSQIDSVVKYILSQEQHHKKNTFKEEYLKILNQNDIKYDEKYLFDFWEDVFCD</sequence>
<evidence type="ECO:0000313" key="2">
    <source>
        <dbReference type="EMBL" id="PXX97854.1"/>
    </source>
</evidence>
<evidence type="ECO:0000259" key="1">
    <source>
        <dbReference type="SMART" id="SM01321"/>
    </source>
</evidence>
<dbReference type="SMART" id="SM01321">
    <property type="entry name" value="Y1_Tnp"/>
    <property type="match status" value="1"/>
</dbReference>
<accession>A0A2V3ZUD2</accession>
<dbReference type="GO" id="GO:0006313">
    <property type="term" value="P:DNA transposition"/>
    <property type="evidence" value="ECO:0007669"/>
    <property type="project" value="InterPro"/>
</dbReference>
<dbReference type="SUPFAM" id="SSF143422">
    <property type="entry name" value="Transposase IS200-like"/>
    <property type="match status" value="1"/>
</dbReference>
<dbReference type="InterPro" id="IPR036515">
    <property type="entry name" value="Transposase_17_sf"/>
</dbReference>
<dbReference type="OrthoDB" id="9797997at2"/>
<gene>
    <name evidence="2" type="primary">tnpA</name>
    <name evidence="2" type="ORF">DF185_17960</name>
</gene>
<dbReference type="EMBL" id="QFLI01000009">
    <property type="protein sequence ID" value="PXX97854.1"/>
    <property type="molecule type" value="Genomic_DNA"/>
</dbReference>
<dbReference type="GO" id="GO:0004803">
    <property type="term" value="F:transposase activity"/>
    <property type="evidence" value="ECO:0007669"/>
    <property type="project" value="InterPro"/>
</dbReference>
<dbReference type="NCBIfam" id="NF033573">
    <property type="entry name" value="transpos_IS200"/>
    <property type="match status" value="1"/>
</dbReference>
<name>A0A2V3ZUD2_9BACT</name>
<organism evidence="2 3">
    <name type="scientific">Marinifilum breve</name>
    <dbReference type="NCBI Taxonomy" id="2184082"/>
    <lineage>
        <taxon>Bacteria</taxon>
        <taxon>Pseudomonadati</taxon>
        <taxon>Bacteroidota</taxon>
        <taxon>Bacteroidia</taxon>
        <taxon>Marinilabiliales</taxon>
        <taxon>Marinifilaceae</taxon>
    </lineage>
</organism>
<dbReference type="PANTHER" id="PTHR33360:SF2">
    <property type="entry name" value="TRANSPOSASE FOR INSERTION SEQUENCE ELEMENT IS200"/>
    <property type="match status" value="1"/>
</dbReference>
<protein>
    <submittedName>
        <fullName evidence="2">IS200/IS605 family transposase</fullName>
    </submittedName>
</protein>
<dbReference type="AlphaFoldDB" id="A0A2V3ZUD2"/>
<dbReference type="Pfam" id="PF01797">
    <property type="entry name" value="Y1_Tnp"/>
    <property type="match status" value="1"/>
</dbReference>
<comment type="caution">
    <text evidence="2">The sequence shown here is derived from an EMBL/GenBank/DDBJ whole genome shotgun (WGS) entry which is preliminary data.</text>
</comment>
<dbReference type="PANTHER" id="PTHR33360">
    <property type="entry name" value="TRANSPOSASE FOR INSERTION SEQUENCE ELEMENT IS200"/>
    <property type="match status" value="1"/>
</dbReference>
<dbReference type="RefSeq" id="WP_110362205.1">
    <property type="nucleotide sequence ID" value="NZ_QFLI01000009.1"/>
</dbReference>
<feature type="domain" description="Transposase IS200-like" evidence="1">
    <location>
        <begin position="5"/>
        <end position="119"/>
    </location>
</feature>
<evidence type="ECO:0000313" key="3">
    <source>
        <dbReference type="Proteomes" id="UP000248079"/>
    </source>
</evidence>
<dbReference type="GO" id="GO:0003677">
    <property type="term" value="F:DNA binding"/>
    <property type="evidence" value="ECO:0007669"/>
    <property type="project" value="InterPro"/>
</dbReference>